<evidence type="ECO:0000313" key="7">
    <source>
        <dbReference type="Proteomes" id="UP001202827"/>
    </source>
</evidence>
<comment type="cofactor">
    <cofactor evidence="1">
        <name>Zn(2+)</name>
        <dbReference type="ChEBI" id="CHEBI:29105"/>
    </cofactor>
</comment>
<sequence>MRIQDMHWAQVEERVKEDDRCVLPVGSIEQHAYLSLATDMILAERVAVEAAEPLGVPVFPCLPYGMASGFADFPGTITLSLRTYISVFEDILDSIYRSGFRRILIVNGHGGNTPINPLIGEWMNRNRDTSVKLHDWWRAPKTMAKVLEIDPAASHASWMENFPWTRLKAAPVPNFQKERIDFAATSRVDAGRKRERIGEGNYHGVFQRPDSDMMEIWRVGVEETRHEIQHGWH</sequence>
<dbReference type="Gene3D" id="3.40.50.10310">
    <property type="entry name" value="Creatininase"/>
    <property type="match status" value="1"/>
</dbReference>
<dbReference type="Pfam" id="PF02633">
    <property type="entry name" value="Creatininase"/>
    <property type="match status" value="1"/>
</dbReference>
<evidence type="ECO:0000256" key="2">
    <source>
        <dbReference type="ARBA" id="ARBA00022723"/>
    </source>
</evidence>
<reference evidence="6 7" key="1">
    <citation type="submission" date="2022-04" db="EMBL/GenBank/DDBJ databases">
        <title>Rhizobium coralii sp. nov., isolated from coral Turbinaria peltata.</title>
        <authorList>
            <person name="Sun H."/>
        </authorList>
    </citation>
    <scope>NUCLEOTIDE SEQUENCE [LARGE SCALE GENOMIC DNA]</scope>
    <source>
        <strain evidence="6 7">NTR19</strain>
    </source>
</reference>
<keyword evidence="7" id="KW-1185">Reference proteome</keyword>
<dbReference type="SUPFAM" id="SSF102215">
    <property type="entry name" value="Creatininase"/>
    <property type="match status" value="1"/>
</dbReference>
<evidence type="ECO:0000256" key="3">
    <source>
        <dbReference type="ARBA" id="ARBA00022801"/>
    </source>
</evidence>
<keyword evidence="3" id="KW-0378">Hydrolase</keyword>
<organism evidence="6 7">
    <name type="scientific">Neorhizobium turbinariae</name>
    <dbReference type="NCBI Taxonomy" id="2937795"/>
    <lineage>
        <taxon>Bacteria</taxon>
        <taxon>Pseudomonadati</taxon>
        <taxon>Pseudomonadota</taxon>
        <taxon>Alphaproteobacteria</taxon>
        <taxon>Hyphomicrobiales</taxon>
        <taxon>Rhizobiaceae</taxon>
        <taxon>Rhizobium/Agrobacterium group</taxon>
        <taxon>Neorhizobium</taxon>
    </lineage>
</organism>
<comment type="caution">
    <text evidence="6">The sequence shown here is derived from an EMBL/GenBank/DDBJ whole genome shotgun (WGS) entry which is preliminary data.</text>
</comment>
<keyword evidence="4" id="KW-0862">Zinc</keyword>
<evidence type="ECO:0000313" key="6">
    <source>
        <dbReference type="EMBL" id="MCK8779630.1"/>
    </source>
</evidence>
<comment type="similarity">
    <text evidence="5">Belongs to the creatininase superfamily.</text>
</comment>
<dbReference type="InterPro" id="IPR003785">
    <property type="entry name" value="Creatininase/forma_Hydrolase"/>
</dbReference>
<dbReference type="RefSeq" id="WP_248682339.1">
    <property type="nucleotide sequence ID" value="NZ_JALPRY010000007.1"/>
</dbReference>
<dbReference type="Proteomes" id="UP001202827">
    <property type="component" value="Unassembled WGS sequence"/>
</dbReference>
<dbReference type="InterPro" id="IPR024087">
    <property type="entry name" value="Creatininase-like_sf"/>
</dbReference>
<dbReference type="PANTHER" id="PTHR35005:SF1">
    <property type="entry name" value="2-AMINO-5-FORMYLAMINO-6-RIBOSYLAMINOPYRIMIDIN-4(3H)-ONE 5'-MONOPHOSPHATE DEFORMYLASE"/>
    <property type="match status" value="1"/>
</dbReference>
<protein>
    <submittedName>
        <fullName evidence="6">Creatininase family protein</fullName>
    </submittedName>
</protein>
<dbReference type="PANTHER" id="PTHR35005">
    <property type="entry name" value="3-DEHYDRO-SCYLLO-INOSOSE HYDROLASE"/>
    <property type="match status" value="1"/>
</dbReference>
<accession>A0ABT0IP36</accession>
<name>A0ABT0IP36_9HYPH</name>
<evidence type="ECO:0000256" key="5">
    <source>
        <dbReference type="ARBA" id="ARBA00024029"/>
    </source>
</evidence>
<dbReference type="EMBL" id="JALPRY010000007">
    <property type="protein sequence ID" value="MCK8779630.1"/>
    <property type="molecule type" value="Genomic_DNA"/>
</dbReference>
<evidence type="ECO:0000256" key="1">
    <source>
        <dbReference type="ARBA" id="ARBA00001947"/>
    </source>
</evidence>
<keyword evidence="2" id="KW-0479">Metal-binding</keyword>
<gene>
    <name evidence="6" type="ORF">M0654_06480</name>
</gene>
<evidence type="ECO:0000256" key="4">
    <source>
        <dbReference type="ARBA" id="ARBA00022833"/>
    </source>
</evidence>
<proteinExistence type="inferred from homology"/>